<dbReference type="AlphaFoldDB" id="A0A3P3R4J5"/>
<evidence type="ECO:0000313" key="4">
    <source>
        <dbReference type="Proteomes" id="UP000282322"/>
    </source>
</evidence>
<feature type="domain" description="HEPN" evidence="2">
    <location>
        <begin position="20"/>
        <end position="108"/>
    </location>
</feature>
<name>A0A3P3R4J5_9EURY</name>
<organism evidence="3 4">
    <name type="scientific">Halocatena pleomorpha</name>
    <dbReference type="NCBI Taxonomy" id="1785090"/>
    <lineage>
        <taxon>Archaea</taxon>
        <taxon>Methanobacteriati</taxon>
        <taxon>Methanobacteriota</taxon>
        <taxon>Stenosarchaea group</taxon>
        <taxon>Halobacteria</taxon>
        <taxon>Halobacteriales</taxon>
        <taxon>Natronomonadaceae</taxon>
        <taxon>Halocatena</taxon>
    </lineage>
</organism>
<dbReference type="PANTHER" id="PTHR36565:SF1">
    <property type="entry name" value="UPF0332 PROTEIN TM_1000"/>
    <property type="match status" value="1"/>
</dbReference>
<dbReference type="InterPro" id="IPR007842">
    <property type="entry name" value="HEPN_dom"/>
</dbReference>
<keyword evidence="4" id="KW-1185">Reference proteome</keyword>
<protein>
    <submittedName>
        <fullName evidence="3">HEPN domain-containing protein</fullName>
    </submittedName>
</protein>
<evidence type="ECO:0000313" key="3">
    <source>
        <dbReference type="EMBL" id="RRJ28264.1"/>
    </source>
</evidence>
<gene>
    <name evidence="3" type="ORF">EIK79_16160</name>
</gene>
<proteinExistence type="inferred from homology"/>
<reference evidence="3 4" key="1">
    <citation type="submission" date="2018-11" db="EMBL/GenBank/DDBJ databases">
        <title>Taxonoimc description of Halomarina strain SPP-AMP-1.</title>
        <authorList>
            <person name="Pal Y."/>
            <person name="Srinivasana K."/>
            <person name="Verma A."/>
            <person name="Kumar P."/>
        </authorList>
    </citation>
    <scope>NUCLEOTIDE SEQUENCE [LARGE SCALE GENOMIC DNA]</scope>
    <source>
        <strain evidence="3 4">SPP-AMP-1</strain>
    </source>
</reference>
<sequence length="138" mass="15096">MDVCMPDSPSPPDPVIELELAYDALNEADVLRKQGGDRGAISRLYYACFHAAQAVLYDRGFDPQTHGTAIRWFGQEVVVPGDASEAAGSFFNEMYDLRTEADYKPPPTANVEALYVRTEVFIDDMAALLGADADTGEE</sequence>
<dbReference type="Pfam" id="PF05168">
    <property type="entry name" value="HEPN"/>
    <property type="match status" value="1"/>
</dbReference>
<evidence type="ECO:0000256" key="1">
    <source>
        <dbReference type="ARBA" id="ARBA00038248"/>
    </source>
</evidence>
<dbReference type="EMBL" id="RRCH01000039">
    <property type="protein sequence ID" value="RRJ28264.1"/>
    <property type="molecule type" value="Genomic_DNA"/>
</dbReference>
<dbReference type="InterPro" id="IPR052226">
    <property type="entry name" value="UPF0332_toxin"/>
</dbReference>
<comment type="caution">
    <text evidence="3">The sequence shown here is derived from an EMBL/GenBank/DDBJ whole genome shotgun (WGS) entry which is preliminary data.</text>
</comment>
<comment type="similarity">
    <text evidence="1">Belongs to the UPF0332 family.</text>
</comment>
<accession>A0A3P3R4J5</accession>
<dbReference type="Gene3D" id="1.20.120.330">
    <property type="entry name" value="Nucleotidyltransferases domain 2"/>
    <property type="match status" value="1"/>
</dbReference>
<dbReference type="PANTHER" id="PTHR36565">
    <property type="entry name" value="UPF0332 PROTEIN TM_1000"/>
    <property type="match status" value="1"/>
</dbReference>
<evidence type="ECO:0000259" key="2">
    <source>
        <dbReference type="Pfam" id="PF05168"/>
    </source>
</evidence>
<dbReference type="Proteomes" id="UP000282322">
    <property type="component" value="Unassembled WGS sequence"/>
</dbReference>